<reference evidence="2" key="1">
    <citation type="submission" date="2021-01" db="EMBL/GenBank/DDBJ databases">
        <authorList>
            <person name="Corre E."/>
            <person name="Pelletier E."/>
            <person name="Niang G."/>
            <person name="Scheremetjew M."/>
            <person name="Finn R."/>
            <person name="Kale V."/>
            <person name="Holt S."/>
            <person name="Cochrane G."/>
            <person name="Meng A."/>
            <person name="Brown T."/>
            <person name="Cohen L."/>
        </authorList>
    </citation>
    <scope>NUCLEOTIDE SEQUENCE</scope>
    <source>
        <strain evidence="2">CCMP2084</strain>
    </source>
</reference>
<accession>A0A7S2XXD9</accession>
<organism evidence="2">
    <name type="scientific">Attheya septentrionalis</name>
    <dbReference type="NCBI Taxonomy" id="420275"/>
    <lineage>
        <taxon>Eukaryota</taxon>
        <taxon>Sar</taxon>
        <taxon>Stramenopiles</taxon>
        <taxon>Ochrophyta</taxon>
        <taxon>Bacillariophyta</taxon>
        <taxon>Coscinodiscophyceae</taxon>
        <taxon>Chaetocerotophycidae</taxon>
        <taxon>Chaetocerotales</taxon>
        <taxon>Attheyaceae</taxon>
        <taxon>Attheya</taxon>
    </lineage>
</organism>
<dbReference type="AlphaFoldDB" id="A0A7S2XXD9"/>
<evidence type="ECO:0000313" key="2">
    <source>
        <dbReference type="EMBL" id="CAD9828255.1"/>
    </source>
</evidence>
<feature type="region of interest" description="Disordered" evidence="1">
    <location>
        <begin position="413"/>
        <end position="436"/>
    </location>
</feature>
<proteinExistence type="predicted"/>
<dbReference type="EMBL" id="HBHQ01029601">
    <property type="protein sequence ID" value="CAD9828255.1"/>
    <property type="molecule type" value="Transcribed_RNA"/>
</dbReference>
<protein>
    <submittedName>
        <fullName evidence="2">Uncharacterized protein</fullName>
    </submittedName>
</protein>
<name>A0A7S2XXD9_9STRA</name>
<gene>
    <name evidence="2" type="ORF">ASEP1449_LOCUS20090</name>
</gene>
<evidence type="ECO:0000256" key="1">
    <source>
        <dbReference type="SAM" id="MobiDB-lite"/>
    </source>
</evidence>
<sequence>MKRFLVDRKTESCLVQIAFLVFVILQLALAWRFVLDLHDANETGVVRFSTIEIPPYKKEPRFILFNAKHSNGQGIGNWMHGLLAAHLFGMEFDRIVCATESYFPTFALGFQQKRDADLCEQTTMRALLRNKTTPQMHSWNFNGGPANSECRFKDLMASNHKAIIFTGNTYPKWARVPPQFFDWFYEPTEQLKSLFPWPNKDHPPEVVVHLRKEDGARDARKGLDNETLNSLGTQLSAPDNQFGSKPYLVTNYGLLADQMEQSFGWTGPHWNVKVKHSAMKKTWDIGQNSNTTNDKNDVRAHIPEKELQTMMGWIDWFAIAKAKQVHHTVSDFSSSAIHWMGSDEYIDSHIIWGIDSQTGELIEKDEAWVGALKSEGSYPIPLIDRPENTLTDWRGKLCKGANVLQSRKVAKGDAVPKKWKARKGRAHRKKNIDLKQ</sequence>
<feature type="compositionally biased region" description="Basic residues" evidence="1">
    <location>
        <begin position="417"/>
        <end position="430"/>
    </location>
</feature>